<sequence length="279" mass="30465">MELRMEMRNATCGYDGKPVVKKATFSVSEGEVLCLLGPNGSGKTTLFKTILGLLKLQNGEILLDGVDTRTWPRRKIAQVIGYVPQAHAPTFPFDVVDMVLMGRTAHLGTFATPSEEDKRIALEAIEKLGISYLKDRVYTEISGGERQLVLIARALAQQPRILVMDEPTTSLDFGNQMLVLKHIEYLSNLNIGVVMSSHFPNHAFSCASKVMLLNKGVVFGLGSPEETVTEENLKKLYGVDVKIITASIGNGQQARVCVPVTKRAAMESFTDAKSAACYG</sequence>
<dbReference type="SMART" id="SM00382">
    <property type="entry name" value="AAA"/>
    <property type="match status" value="1"/>
</dbReference>
<evidence type="ECO:0000313" key="5">
    <source>
        <dbReference type="EMBL" id="CEO88227.1"/>
    </source>
</evidence>
<organism evidence="5 6">
    <name type="scientific">Syntrophaceticus schinkii</name>
    <dbReference type="NCBI Taxonomy" id="499207"/>
    <lineage>
        <taxon>Bacteria</taxon>
        <taxon>Bacillati</taxon>
        <taxon>Bacillota</taxon>
        <taxon>Clostridia</taxon>
        <taxon>Thermoanaerobacterales</taxon>
        <taxon>Thermoanaerobacterales Family III. Incertae Sedis</taxon>
        <taxon>Syntrophaceticus</taxon>
    </lineage>
</organism>
<dbReference type="InterPro" id="IPR050153">
    <property type="entry name" value="Metal_Ion_Import_ABC"/>
</dbReference>
<evidence type="ECO:0000256" key="1">
    <source>
        <dbReference type="ARBA" id="ARBA00022448"/>
    </source>
</evidence>
<dbReference type="EMBL" id="CDRZ01000068">
    <property type="protein sequence ID" value="CEO88227.1"/>
    <property type="molecule type" value="Genomic_DNA"/>
</dbReference>
<protein>
    <submittedName>
        <fullName evidence="5">Uncharacterized ABC transporter ATP-binding protein HI_1272</fullName>
    </submittedName>
</protein>
<dbReference type="AlphaFoldDB" id="A0A0B7MKP8"/>
<dbReference type="SUPFAM" id="SSF52540">
    <property type="entry name" value="P-loop containing nucleoside triphosphate hydrolases"/>
    <property type="match status" value="1"/>
</dbReference>
<dbReference type="InterPro" id="IPR003593">
    <property type="entry name" value="AAA+_ATPase"/>
</dbReference>
<dbReference type="GO" id="GO:0005524">
    <property type="term" value="F:ATP binding"/>
    <property type="evidence" value="ECO:0007669"/>
    <property type="project" value="UniProtKB-KW"/>
</dbReference>
<gene>
    <name evidence="5" type="ORF">SSCH_160017</name>
</gene>
<keyword evidence="2" id="KW-0547">Nucleotide-binding</keyword>
<keyword evidence="3 5" id="KW-0067">ATP-binding</keyword>
<keyword evidence="1" id="KW-0813">Transport</keyword>
<dbReference type="InterPro" id="IPR003439">
    <property type="entry name" value="ABC_transporter-like_ATP-bd"/>
</dbReference>
<dbReference type="Pfam" id="PF00005">
    <property type="entry name" value="ABC_tran"/>
    <property type="match status" value="1"/>
</dbReference>
<keyword evidence="6" id="KW-1185">Reference proteome</keyword>
<dbReference type="Gene3D" id="3.40.50.300">
    <property type="entry name" value="P-loop containing nucleotide triphosphate hydrolases"/>
    <property type="match status" value="1"/>
</dbReference>
<dbReference type="PANTHER" id="PTHR42734:SF19">
    <property type="entry name" value="IRON COMPOUNDS ABC TRANSPORTER, ATP-BINDING PROTEIN"/>
    <property type="match status" value="1"/>
</dbReference>
<reference evidence="6" key="1">
    <citation type="submission" date="2015-01" db="EMBL/GenBank/DDBJ databases">
        <authorList>
            <person name="Manzoor Shahid"/>
            <person name="Zubair Saima"/>
        </authorList>
    </citation>
    <scope>NUCLEOTIDE SEQUENCE [LARGE SCALE GENOMIC DNA]</scope>
    <source>
        <strain evidence="6">Sp3</strain>
    </source>
</reference>
<dbReference type="Proteomes" id="UP000046155">
    <property type="component" value="Unassembled WGS sequence"/>
</dbReference>
<proteinExistence type="predicted"/>
<dbReference type="OrthoDB" id="9799337at2"/>
<name>A0A0B7MKP8_9FIRM</name>
<evidence type="ECO:0000256" key="3">
    <source>
        <dbReference type="ARBA" id="ARBA00022840"/>
    </source>
</evidence>
<dbReference type="InterPro" id="IPR027417">
    <property type="entry name" value="P-loop_NTPase"/>
</dbReference>
<dbReference type="GO" id="GO:0016887">
    <property type="term" value="F:ATP hydrolysis activity"/>
    <property type="evidence" value="ECO:0007669"/>
    <property type="project" value="InterPro"/>
</dbReference>
<feature type="domain" description="ABC transporter" evidence="4">
    <location>
        <begin position="5"/>
        <end position="240"/>
    </location>
</feature>
<evidence type="ECO:0000256" key="2">
    <source>
        <dbReference type="ARBA" id="ARBA00022741"/>
    </source>
</evidence>
<dbReference type="InterPro" id="IPR017871">
    <property type="entry name" value="ABC_transporter-like_CS"/>
</dbReference>
<dbReference type="PROSITE" id="PS50893">
    <property type="entry name" value="ABC_TRANSPORTER_2"/>
    <property type="match status" value="1"/>
</dbReference>
<evidence type="ECO:0000313" key="6">
    <source>
        <dbReference type="Proteomes" id="UP000046155"/>
    </source>
</evidence>
<dbReference type="CDD" id="cd03214">
    <property type="entry name" value="ABC_Iron-Siderophores_B12_Hemin"/>
    <property type="match status" value="1"/>
</dbReference>
<dbReference type="FunFam" id="3.40.50.300:FF:000134">
    <property type="entry name" value="Iron-enterobactin ABC transporter ATP-binding protein"/>
    <property type="match status" value="1"/>
</dbReference>
<dbReference type="PANTHER" id="PTHR42734">
    <property type="entry name" value="METAL TRANSPORT SYSTEM ATP-BINDING PROTEIN TM_0124-RELATED"/>
    <property type="match status" value="1"/>
</dbReference>
<dbReference type="PROSITE" id="PS00211">
    <property type="entry name" value="ABC_TRANSPORTER_1"/>
    <property type="match status" value="1"/>
</dbReference>
<evidence type="ECO:0000259" key="4">
    <source>
        <dbReference type="PROSITE" id="PS50893"/>
    </source>
</evidence>
<accession>A0A0B7MKP8</accession>